<protein>
    <submittedName>
        <fullName evidence="1">Uncharacterized protein</fullName>
    </submittedName>
</protein>
<keyword evidence="2" id="KW-1185">Reference proteome</keyword>
<reference evidence="1 2" key="1">
    <citation type="journal article" date="2018" name="Sci. Rep.">
        <title>Genome sequence of the cauliflower mushroom Sparassis crispa (Hanabiratake) and its association with beneficial usage.</title>
        <authorList>
            <person name="Kiyama R."/>
            <person name="Furutani Y."/>
            <person name="Kawaguchi K."/>
            <person name="Nakanishi T."/>
        </authorList>
    </citation>
    <scope>NUCLEOTIDE SEQUENCE [LARGE SCALE GENOMIC DNA]</scope>
</reference>
<gene>
    <name evidence="1" type="ORF">SCP_0204750</name>
</gene>
<dbReference type="AlphaFoldDB" id="A0A401GAV0"/>
<proteinExistence type="predicted"/>
<organism evidence="1 2">
    <name type="scientific">Sparassis crispa</name>
    <dbReference type="NCBI Taxonomy" id="139825"/>
    <lineage>
        <taxon>Eukaryota</taxon>
        <taxon>Fungi</taxon>
        <taxon>Dikarya</taxon>
        <taxon>Basidiomycota</taxon>
        <taxon>Agaricomycotina</taxon>
        <taxon>Agaricomycetes</taxon>
        <taxon>Polyporales</taxon>
        <taxon>Sparassidaceae</taxon>
        <taxon>Sparassis</taxon>
    </lineage>
</organism>
<dbReference type="Proteomes" id="UP000287166">
    <property type="component" value="Unassembled WGS sequence"/>
</dbReference>
<dbReference type="RefSeq" id="XP_027610190.1">
    <property type="nucleotide sequence ID" value="XM_027754389.1"/>
</dbReference>
<dbReference type="GeneID" id="38776194"/>
<comment type="caution">
    <text evidence="1">The sequence shown here is derived from an EMBL/GenBank/DDBJ whole genome shotgun (WGS) entry which is preliminary data.</text>
</comment>
<accession>A0A401GAV0</accession>
<dbReference type="OrthoDB" id="2801552at2759"/>
<name>A0A401GAV0_9APHY</name>
<evidence type="ECO:0000313" key="2">
    <source>
        <dbReference type="Proteomes" id="UP000287166"/>
    </source>
</evidence>
<dbReference type="EMBL" id="BFAD01000002">
    <property type="protein sequence ID" value="GBE79277.1"/>
    <property type="molecule type" value="Genomic_DNA"/>
</dbReference>
<evidence type="ECO:0000313" key="1">
    <source>
        <dbReference type="EMBL" id="GBE79277.1"/>
    </source>
</evidence>
<dbReference type="InParanoid" id="A0A401GAV0"/>
<sequence length="88" mass="10249">MALFQWRDEITVKKFTESAFTNFGGNLFLPTTIVQRIVDCAHAGKLTSLEQLKKEVAWRKDWMDEYGKPILEIVRLSHPLHQENPTFS</sequence>